<dbReference type="EMBL" id="CASHTH010001466">
    <property type="protein sequence ID" value="CAI8015805.1"/>
    <property type="molecule type" value="Genomic_DNA"/>
</dbReference>
<dbReference type="GO" id="GO:0061599">
    <property type="term" value="F:molybdopterin molybdotransferase activity"/>
    <property type="evidence" value="ECO:0007669"/>
    <property type="project" value="UniProtKB-EC"/>
</dbReference>
<dbReference type="SMART" id="SM00852">
    <property type="entry name" value="MoCF_biosynth"/>
    <property type="match status" value="1"/>
</dbReference>
<evidence type="ECO:0000313" key="6">
    <source>
        <dbReference type="EMBL" id="CAI8015805.1"/>
    </source>
</evidence>
<keyword evidence="6" id="KW-0808">Transferase</keyword>
<dbReference type="InterPro" id="IPR008284">
    <property type="entry name" value="MoCF_biosynth_CS"/>
</dbReference>
<dbReference type="InterPro" id="IPR036425">
    <property type="entry name" value="MoaB/Mog-like_dom_sf"/>
</dbReference>
<dbReference type="NCBIfam" id="TIGR00177">
    <property type="entry name" value="molyb_syn"/>
    <property type="match status" value="1"/>
</dbReference>
<accession>A0AA35WIP5</accession>
<dbReference type="CDD" id="cd00886">
    <property type="entry name" value="MogA_MoaB"/>
    <property type="match status" value="1"/>
</dbReference>
<reference evidence="6" key="1">
    <citation type="submission" date="2023-03" db="EMBL/GenBank/DDBJ databases">
        <authorList>
            <person name="Steffen K."/>
            <person name="Cardenas P."/>
        </authorList>
    </citation>
    <scope>NUCLEOTIDE SEQUENCE</scope>
</reference>
<evidence type="ECO:0000256" key="1">
    <source>
        <dbReference type="ARBA" id="ARBA00005046"/>
    </source>
</evidence>
<keyword evidence="4" id="KW-0501">Molybdenum cofactor biosynthesis</keyword>
<sequence length="166" mass="17323">MGNGFNLGVLTVSDTGASGERAVDGSGDAICEIMAAEGYSLVLRDIVADEQSQIAERLRGWCDGGNVDLVLTTGGTGLGPRDVTPEATRAILDIEAPGIGDAMRMQTLQFTPFAMLSRATAGVRSGCLIVNLPGSEKAVRETLAVVMPALVHGLEMVKGWRTHAIP</sequence>
<evidence type="ECO:0000259" key="5">
    <source>
        <dbReference type="SMART" id="SM00852"/>
    </source>
</evidence>
<evidence type="ECO:0000256" key="2">
    <source>
        <dbReference type="ARBA" id="ARBA00007589"/>
    </source>
</evidence>
<dbReference type="InterPro" id="IPR051920">
    <property type="entry name" value="MPT_Adenylyltrnsfr/MoaC-Rel"/>
</dbReference>
<name>A0AA35WIP5_GEOBA</name>
<comment type="similarity">
    <text evidence="2">In the N-terminal section; belongs to the MoaB/Mog family.</text>
</comment>
<dbReference type="Pfam" id="PF00994">
    <property type="entry name" value="MoCF_biosynth"/>
    <property type="match status" value="1"/>
</dbReference>
<comment type="caution">
    <text evidence="6">The sequence shown here is derived from an EMBL/GenBank/DDBJ whole genome shotgun (WGS) entry which is preliminary data.</text>
</comment>
<dbReference type="PANTHER" id="PTHR43764">
    <property type="entry name" value="MOLYBDENUM COFACTOR BIOSYNTHESIS"/>
    <property type="match status" value="1"/>
</dbReference>
<dbReference type="InterPro" id="IPR001453">
    <property type="entry name" value="MoaB/Mog_dom"/>
</dbReference>
<evidence type="ECO:0000256" key="3">
    <source>
        <dbReference type="ARBA" id="ARBA00013269"/>
    </source>
</evidence>
<organism evidence="6 7">
    <name type="scientific">Geodia barretti</name>
    <name type="common">Barrett's horny sponge</name>
    <dbReference type="NCBI Taxonomy" id="519541"/>
    <lineage>
        <taxon>Eukaryota</taxon>
        <taxon>Metazoa</taxon>
        <taxon>Porifera</taxon>
        <taxon>Demospongiae</taxon>
        <taxon>Heteroscleromorpha</taxon>
        <taxon>Tetractinellida</taxon>
        <taxon>Astrophorina</taxon>
        <taxon>Geodiidae</taxon>
        <taxon>Geodia</taxon>
    </lineage>
</organism>
<evidence type="ECO:0000313" key="7">
    <source>
        <dbReference type="Proteomes" id="UP001174909"/>
    </source>
</evidence>
<protein>
    <recommendedName>
        <fullName evidence="3">molybdopterin molybdotransferase</fullName>
        <ecNumber evidence="3">2.10.1.1</ecNumber>
    </recommendedName>
</protein>
<proteinExistence type="inferred from homology"/>
<evidence type="ECO:0000256" key="4">
    <source>
        <dbReference type="ARBA" id="ARBA00023150"/>
    </source>
</evidence>
<dbReference type="PANTHER" id="PTHR43764:SF1">
    <property type="entry name" value="MOLYBDOPTERIN MOLYBDOTRANSFERASE"/>
    <property type="match status" value="1"/>
</dbReference>
<dbReference type="EC" id="2.10.1.1" evidence="3"/>
<keyword evidence="6" id="KW-0548">Nucleotidyltransferase</keyword>
<keyword evidence="7" id="KW-1185">Reference proteome</keyword>
<dbReference type="Proteomes" id="UP001174909">
    <property type="component" value="Unassembled WGS sequence"/>
</dbReference>
<gene>
    <name evidence="6" type="ORF">GBAR_LOCUS9767</name>
</gene>
<dbReference type="SUPFAM" id="SSF53218">
    <property type="entry name" value="Molybdenum cofactor biosynthesis proteins"/>
    <property type="match status" value="1"/>
</dbReference>
<feature type="domain" description="MoaB/Mog" evidence="5">
    <location>
        <begin position="8"/>
        <end position="153"/>
    </location>
</feature>
<dbReference type="PROSITE" id="PS01078">
    <property type="entry name" value="MOCF_BIOSYNTHESIS_1"/>
    <property type="match status" value="1"/>
</dbReference>
<dbReference type="Gene3D" id="3.40.980.10">
    <property type="entry name" value="MoaB/Mog-like domain"/>
    <property type="match status" value="1"/>
</dbReference>
<dbReference type="AlphaFoldDB" id="A0AA35WIP5"/>
<comment type="pathway">
    <text evidence="1">Cofactor biosynthesis; molybdopterin biosynthesis.</text>
</comment>
<dbReference type="GO" id="GO:0016779">
    <property type="term" value="F:nucleotidyltransferase activity"/>
    <property type="evidence" value="ECO:0007669"/>
    <property type="project" value="UniProtKB-KW"/>
</dbReference>
<dbReference type="GO" id="GO:0006777">
    <property type="term" value="P:Mo-molybdopterin cofactor biosynthetic process"/>
    <property type="evidence" value="ECO:0007669"/>
    <property type="project" value="UniProtKB-KW"/>
</dbReference>